<sequence>MSSDRHEDRKDRDHRTGRPNDTNRNDSKSIRCRVFVGNLATEDLSRQEFEEVFSKHGRVIGCSVHNGYGFVQYEKESSADTAVAKQHGTTIKGKRVDVNLAGDRRKTEKRRPPPPAGRGRGHPGDRPRDRSPSPKGGRHTGDDPFAIPGYREARDRYRDEHSDPDRPADSPYGRPHDEVPAKKLRPDYDFAPLSRDPIPPPIGKPVEAPIDCEIIIINKQQMAYAESVEKKLKSHGLVVECAHLPETVPLLDELDDASKRGVLFGIIISSQHEVHRSVTVHILHGTQQEHRNMPLEDAILLVSRNFDTYMQALRDRELRPALPADPHAPKKGYPGTPGAVSSVVPSPYSREVSTLLNIAADGRPLTVDEYTLVIDEFTKLRNDLLKKEGRVPPSPAGSAYQPYATDPQSIALQQAELQAKILSILNPSTKLTTENKPTSNDGAVANSKPSIPVLTPSNSASNAFKAPSAPAQNPPQSQTSNIIGMALSSMRGGATSQSGTPTHTSAQGSTANPSYPGAKLSYSGAGSYSGYPSPTGQSWSQAHYRSPAPSPSQHRGPAPRLSQHRGPAPSPSQQARPTGSPGYPRYPGAGQMNNRGGYRASYPNSYPPQARY</sequence>
<feature type="region of interest" description="Disordered" evidence="1">
    <location>
        <begin position="320"/>
        <end position="342"/>
    </location>
</feature>
<name>A0A6S7H2W3_PARCT</name>
<dbReference type="AlphaFoldDB" id="A0A6S7H2W3"/>
<dbReference type="InterPro" id="IPR012677">
    <property type="entry name" value="Nucleotide-bd_a/b_plait_sf"/>
</dbReference>
<feature type="compositionally biased region" description="Polar residues" evidence="1">
    <location>
        <begin position="430"/>
        <end position="441"/>
    </location>
</feature>
<dbReference type="Gene3D" id="3.30.70.330">
    <property type="match status" value="1"/>
</dbReference>
<dbReference type="Proteomes" id="UP001152795">
    <property type="component" value="Unassembled WGS sequence"/>
</dbReference>
<evidence type="ECO:0000313" key="3">
    <source>
        <dbReference type="Proteomes" id="UP001152795"/>
    </source>
</evidence>
<reference evidence="2" key="1">
    <citation type="submission" date="2020-04" db="EMBL/GenBank/DDBJ databases">
        <authorList>
            <person name="Alioto T."/>
            <person name="Alioto T."/>
            <person name="Gomez Garrido J."/>
        </authorList>
    </citation>
    <scope>NUCLEOTIDE SEQUENCE</scope>
    <source>
        <strain evidence="2">A484AB</strain>
    </source>
</reference>
<organism evidence="2 3">
    <name type="scientific">Paramuricea clavata</name>
    <name type="common">Red gorgonian</name>
    <name type="synonym">Violescent sea-whip</name>
    <dbReference type="NCBI Taxonomy" id="317549"/>
    <lineage>
        <taxon>Eukaryota</taxon>
        <taxon>Metazoa</taxon>
        <taxon>Cnidaria</taxon>
        <taxon>Anthozoa</taxon>
        <taxon>Octocorallia</taxon>
        <taxon>Malacalcyonacea</taxon>
        <taxon>Plexauridae</taxon>
        <taxon>Paramuricea</taxon>
    </lineage>
</organism>
<dbReference type="PROSITE" id="PS50102">
    <property type="entry name" value="RRM"/>
    <property type="match status" value="1"/>
</dbReference>
<dbReference type="SMART" id="SM00360">
    <property type="entry name" value="RRM"/>
    <property type="match status" value="1"/>
</dbReference>
<dbReference type="OrthoDB" id="10044938at2759"/>
<feature type="compositionally biased region" description="Low complexity" evidence="1">
    <location>
        <begin position="466"/>
        <end position="481"/>
    </location>
</feature>
<dbReference type="GO" id="GO:0003723">
    <property type="term" value="F:RNA binding"/>
    <property type="evidence" value="ECO:0007669"/>
    <property type="project" value="UniProtKB-UniRule"/>
</dbReference>
<evidence type="ECO:0000313" key="2">
    <source>
        <dbReference type="EMBL" id="CAB4000055.1"/>
    </source>
</evidence>
<protein>
    <submittedName>
        <fullName evidence="2">Nuclear receptor coactivator 5-like isoform X1</fullName>
    </submittedName>
</protein>
<dbReference type="InterPro" id="IPR036621">
    <property type="entry name" value="Anticodon-bd_dom_sf"/>
</dbReference>
<dbReference type="InterPro" id="IPR035979">
    <property type="entry name" value="RBD_domain_sf"/>
</dbReference>
<feature type="region of interest" description="Disordered" evidence="1">
    <location>
        <begin position="1"/>
        <end position="29"/>
    </location>
</feature>
<keyword evidence="2" id="KW-0675">Receptor</keyword>
<proteinExistence type="predicted"/>
<feature type="region of interest" description="Disordered" evidence="1">
    <location>
        <begin position="527"/>
        <end position="612"/>
    </location>
</feature>
<dbReference type="Pfam" id="PF00076">
    <property type="entry name" value="RRM_1"/>
    <property type="match status" value="1"/>
</dbReference>
<feature type="compositionally biased region" description="Polar residues" evidence="1">
    <location>
        <begin position="494"/>
        <end position="513"/>
    </location>
</feature>
<dbReference type="PANTHER" id="PTHR23295">
    <property type="entry name" value="NUCLEAR RECEPTOR COACTIVATOR 5-RELATED"/>
    <property type="match status" value="1"/>
</dbReference>
<dbReference type="SUPFAM" id="SSF54928">
    <property type="entry name" value="RNA-binding domain, RBD"/>
    <property type="match status" value="1"/>
</dbReference>
<dbReference type="InterPro" id="IPR052600">
    <property type="entry name" value="Nuc_rcpt_coact/corep"/>
</dbReference>
<feature type="compositionally biased region" description="Basic and acidic residues" evidence="1">
    <location>
        <begin position="151"/>
        <end position="182"/>
    </location>
</feature>
<dbReference type="EMBL" id="CACRXK020003744">
    <property type="protein sequence ID" value="CAB4000055.1"/>
    <property type="molecule type" value="Genomic_DNA"/>
</dbReference>
<dbReference type="SUPFAM" id="SSF52954">
    <property type="entry name" value="Class II aaRS ABD-related"/>
    <property type="match status" value="1"/>
</dbReference>
<gene>
    <name evidence="2" type="ORF">PACLA_8A070016</name>
</gene>
<dbReference type="InterPro" id="IPR000504">
    <property type="entry name" value="RRM_dom"/>
</dbReference>
<feature type="region of interest" description="Disordered" evidence="1">
    <location>
        <begin position="430"/>
        <end position="514"/>
    </location>
</feature>
<feature type="region of interest" description="Disordered" evidence="1">
    <location>
        <begin position="85"/>
        <end position="182"/>
    </location>
</feature>
<comment type="caution">
    <text evidence="2">The sequence shown here is derived from an EMBL/GenBank/DDBJ whole genome shotgun (WGS) entry which is preliminary data.</text>
</comment>
<feature type="compositionally biased region" description="Basic and acidic residues" evidence="1">
    <location>
        <begin position="94"/>
        <end position="106"/>
    </location>
</feature>
<keyword evidence="3" id="KW-1185">Reference proteome</keyword>
<dbReference type="Gene3D" id="3.40.50.800">
    <property type="entry name" value="Anticodon-binding domain"/>
    <property type="match status" value="1"/>
</dbReference>
<dbReference type="PANTHER" id="PTHR23295:SF6">
    <property type="entry name" value="NEOSIN, ISOFORM A"/>
    <property type="match status" value="1"/>
</dbReference>
<accession>A0A6S7H2W3</accession>
<dbReference type="CDD" id="cd12341">
    <property type="entry name" value="RRM_hnRNPC_like"/>
    <property type="match status" value="1"/>
</dbReference>
<feature type="compositionally biased region" description="Basic and acidic residues" evidence="1">
    <location>
        <begin position="122"/>
        <end position="132"/>
    </location>
</feature>
<evidence type="ECO:0000256" key="1">
    <source>
        <dbReference type="SAM" id="MobiDB-lite"/>
    </source>
</evidence>